<dbReference type="EMBL" id="JAFFZE010000015">
    <property type="protein sequence ID" value="MCT2585177.1"/>
    <property type="molecule type" value="Genomic_DNA"/>
</dbReference>
<keyword evidence="5" id="KW-1185">Reference proteome</keyword>
<dbReference type="Proteomes" id="UP001156441">
    <property type="component" value="Unassembled WGS sequence"/>
</dbReference>
<evidence type="ECO:0000256" key="1">
    <source>
        <dbReference type="ARBA" id="ARBA00022729"/>
    </source>
</evidence>
<dbReference type="PANTHER" id="PTHR15462">
    <property type="entry name" value="SERINE PROTEASE"/>
    <property type="match status" value="1"/>
</dbReference>
<dbReference type="InterPro" id="IPR043504">
    <property type="entry name" value="Peptidase_S1_PA_chymotrypsin"/>
</dbReference>
<evidence type="ECO:0000256" key="3">
    <source>
        <dbReference type="SAM" id="SignalP"/>
    </source>
</evidence>
<dbReference type="PANTHER" id="PTHR15462:SF8">
    <property type="entry name" value="SERINE PROTEASE"/>
    <property type="match status" value="1"/>
</dbReference>
<protein>
    <recommendedName>
        <fullName evidence="6">Peptidase</fullName>
    </recommendedName>
</protein>
<accession>A0ABT2JBF4</accession>
<feature type="chain" id="PRO_5046349744" description="Peptidase" evidence="3">
    <location>
        <begin position="25"/>
        <end position="324"/>
    </location>
</feature>
<sequence length="324" mass="35056">MRRVAVTCAVIIVASFIFQPLAFAEPSPTRLDQTSSVTITKREGAWSAARMAAAISFDNIKPDTGTRHGTEPDAPANRGKIEPRLPTNAPQGIAPLTNATPTTGKLFLHNPNTGRDGYCTASAINSGNLSQIITAAHCVHTGPAGCNGNPGSAAWMTEAEFVPLYWSGDRPYGTFQVRALRTFDTWIADCDWDYDIAIVTTYTNENNQLLVETVGGNGISYNYPGSFDSVTFGYPGNRDGGEIPWTCEGTTNYGFPDYRPTLYCAWTGGFSGGPWFREYSDDTLLGYVNGVGSTWPGTDDGPEWIDSPYFDDKVQSIYDDAAGD</sequence>
<dbReference type="InterPro" id="IPR009003">
    <property type="entry name" value="Peptidase_S1_PA"/>
</dbReference>
<evidence type="ECO:0008006" key="6">
    <source>
        <dbReference type="Google" id="ProtNLM"/>
    </source>
</evidence>
<dbReference type="Gene3D" id="2.40.10.10">
    <property type="entry name" value="Trypsin-like serine proteases"/>
    <property type="match status" value="2"/>
</dbReference>
<feature type="signal peptide" evidence="3">
    <location>
        <begin position="1"/>
        <end position="24"/>
    </location>
</feature>
<comment type="caution">
    <text evidence="4">The sequence shown here is derived from an EMBL/GenBank/DDBJ whole genome shotgun (WGS) entry which is preliminary data.</text>
</comment>
<reference evidence="4 5" key="1">
    <citation type="submission" date="2021-02" db="EMBL/GenBank/DDBJ databases">
        <title>Actinophytocola xerophila sp. nov., isolated from soil of cotton cropping field.</title>
        <authorList>
            <person name="Huang R."/>
            <person name="Chen X."/>
            <person name="Ge X."/>
            <person name="Liu W."/>
        </authorList>
    </citation>
    <scope>NUCLEOTIDE SEQUENCE [LARGE SCALE GENOMIC DNA]</scope>
    <source>
        <strain evidence="4 5">S1-96</strain>
    </source>
</reference>
<proteinExistence type="predicted"/>
<keyword evidence="1 3" id="KW-0732">Signal</keyword>
<feature type="compositionally biased region" description="Basic and acidic residues" evidence="2">
    <location>
        <begin position="60"/>
        <end position="71"/>
    </location>
</feature>
<evidence type="ECO:0000256" key="2">
    <source>
        <dbReference type="SAM" id="MobiDB-lite"/>
    </source>
</evidence>
<dbReference type="RefSeq" id="WP_260192687.1">
    <property type="nucleotide sequence ID" value="NZ_JAFFZE010000015.1"/>
</dbReference>
<feature type="region of interest" description="Disordered" evidence="2">
    <location>
        <begin position="57"/>
        <end position="96"/>
    </location>
</feature>
<name>A0ABT2JBF4_9PSEU</name>
<gene>
    <name evidence="4" type="ORF">JT362_18850</name>
</gene>
<evidence type="ECO:0000313" key="4">
    <source>
        <dbReference type="EMBL" id="MCT2585177.1"/>
    </source>
</evidence>
<dbReference type="SUPFAM" id="SSF50494">
    <property type="entry name" value="Trypsin-like serine proteases"/>
    <property type="match status" value="1"/>
</dbReference>
<organism evidence="4 5">
    <name type="scientific">Actinophytocola gossypii</name>
    <dbReference type="NCBI Taxonomy" id="2812003"/>
    <lineage>
        <taxon>Bacteria</taxon>
        <taxon>Bacillati</taxon>
        <taxon>Actinomycetota</taxon>
        <taxon>Actinomycetes</taxon>
        <taxon>Pseudonocardiales</taxon>
        <taxon>Pseudonocardiaceae</taxon>
    </lineage>
</organism>
<evidence type="ECO:0000313" key="5">
    <source>
        <dbReference type="Proteomes" id="UP001156441"/>
    </source>
</evidence>
<dbReference type="InterPro" id="IPR050966">
    <property type="entry name" value="Glutamyl_endopeptidase"/>
</dbReference>